<dbReference type="PANTHER" id="PTHR34262:SF1">
    <property type="entry name" value="TRANSMEMBRANE PROTEIN 220"/>
    <property type="match status" value="1"/>
</dbReference>
<feature type="transmembrane region" description="Helical" evidence="1">
    <location>
        <begin position="74"/>
        <end position="95"/>
    </location>
</feature>
<evidence type="ECO:0000256" key="1">
    <source>
        <dbReference type="SAM" id="Phobius"/>
    </source>
</evidence>
<evidence type="ECO:0000313" key="2">
    <source>
        <dbReference type="EnsemblMetazoa" id="XP_020899130.1"/>
    </source>
</evidence>
<protein>
    <recommendedName>
        <fullName evidence="4">Transmembrane protein 220</fullName>
    </recommendedName>
</protein>
<keyword evidence="1" id="KW-0812">Transmembrane</keyword>
<dbReference type="Proteomes" id="UP000887567">
    <property type="component" value="Unplaced"/>
</dbReference>
<dbReference type="AlphaFoldDB" id="A0A913X569"/>
<feature type="transmembrane region" description="Helical" evidence="1">
    <location>
        <begin position="48"/>
        <end position="67"/>
    </location>
</feature>
<reference evidence="2" key="1">
    <citation type="submission" date="2022-11" db="UniProtKB">
        <authorList>
            <consortium name="EnsemblMetazoa"/>
        </authorList>
    </citation>
    <scope>IDENTIFICATION</scope>
</reference>
<dbReference type="OrthoDB" id="9924288at2759"/>
<accession>A0A913X569</accession>
<evidence type="ECO:0000313" key="3">
    <source>
        <dbReference type="Proteomes" id="UP000887567"/>
    </source>
</evidence>
<keyword evidence="3" id="KW-1185">Reference proteome</keyword>
<dbReference type="Pfam" id="PF15071">
    <property type="entry name" value="TMEM220"/>
    <property type="match status" value="1"/>
</dbReference>
<dbReference type="GeneID" id="110237859"/>
<dbReference type="EnsemblMetazoa" id="XM_021043471.2">
    <property type="protein sequence ID" value="XP_020899130.1"/>
    <property type="gene ID" value="LOC110237859"/>
</dbReference>
<dbReference type="PANTHER" id="PTHR34262">
    <property type="entry name" value="TRANSMEMBRANE PROTEIN 220"/>
    <property type="match status" value="1"/>
</dbReference>
<feature type="transmembrane region" description="Helical" evidence="1">
    <location>
        <begin position="115"/>
        <end position="136"/>
    </location>
</feature>
<keyword evidence="1" id="KW-1133">Transmembrane helix</keyword>
<dbReference type="RefSeq" id="XP_020899130.1">
    <property type="nucleotide sequence ID" value="XM_021043471.2"/>
</dbReference>
<feature type="transmembrane region" description="Helical" evidence="1">
    <location>
        <begin position="21"/>
        <end position="42"/>
    </location>
</feature>
<dbReference type="InterPro" id="IPR029377">
    <property type="entry name" value="TMEM220"/>
</dbReference>
<feature type="transmembrane region" description="Helical" evidence="1">
    <location>
        <begin position="148"/>
        <end position="170"/>
    </location>
</feature>
<dbReference type="KEGG" id="epa:110237859"/>
<keyword evidence="1" id="KW-0472">Membrane</keyword>
<sequence>MMTEYKINSLPSYEVPSCFPWLWRAANGIMSIFLALATYVQINDPDPAIWMAVYGIPCFLCTSICIYPPVIKTFLWKALSVSHLTACIVGAMYLSMSVSKHMRVESMNPLTHEEGRELCGLTVVITWLAVCQLLTIKRCAEFGPFNCTYTWSIFAVIAMIPFVLWCVYLNTLDKDSLPGHCKNLILQ</sequence>
<proteinExistence type="predicted"/>
<organism evidence="2 3">
    <name type="scientific">Exaiptasia diaphana</name>
    <name type="common">Tropical sea anemone</name>
    <name type="synonym">Aiptasia pulchella</name>
    <dbReference type="NCBI Taxonomy" id="2652724"/>
    <lineage>
        <taxon>Eukaryota</taxon>
        <taxon>Metazoa</taxon>
        <taxon>Cnidaria</taxon>
        <taxon>Anthozoa</taxon>
        <taxon>Hexacorallia</taxon>
        <taxon>Actiniaria</taxon>
        <taxon>Aiptasiidae</taxon>
        <taxon>Exaiptasia</taxon>
    </lineage>
</organism>
<name>A0A913X569_EXADI</name>
<dbReference type="OMA" id="WRVCNGC"/>
<evidence type="ECO:0008006" key="4">
    <source>
        <dbReference type="Google" id="ProtNLM"/>
    </source>
</evidence>